<protein>
    <submittedName>
        <fullName evidence="5">Extracellular solute-binding protein</fullName>
    </submittedName>
</protein>
<dbReference type="EMBL" id="CP061336">
    <property type="protein sequence ID" value="QNU68663.1"/>
    <property type="molecule type" value="Genomic_DNA"/>
</dbReference>
<dbReference type="InterPro" id="IPR006059">
    <property type="entry name" value="SBP"/>
</dbReference>
<accession>A0A4U7JIR0</accession>
<keyword evidence="2" id="KW-0813">Transport</keyword>
<dbReference type="SUPFAM" id="SSF53850">
    <property type="entry name" value="Periplasmic binding protein-like II"/>
    <property type="match status" value="1"/>
</dbReference>
<dbReference type="KEGG" id="rher:EHE19_009830"/>
<evidence type="ECO:0000256" key="1">
    <source>
        <dbReference type="ARBA" id="ARBA00008520"/>
    </source>
</evidence>
<evidence type="ECO:0000313" key="6">
    <source>
        <dbReference type="Proteomes" id="UP000306409"/>
    </source>
</evidence>
<dbReference type="OrthoDB" id="9795467at2"/>
<feature type="signal peptide" evidence="4">
    <location>
        <begin position="1"/>
        <end position="20"/>
    </location>
</feature>
<dbReference type="AlphaFoldDB" id="A0A4U7JIR0"/>
<comment type="similarity">
    <text evidence="1">Belongs to the bacterial solute-binding protein 1 family.</text>
</comment>
<keyword evidence="3 4" id="KW-0732">Signal</keyword>
<reference evidence="5 6" key="1">
    <citation type="submission" date="2020-09" db="EMBL/GenBank/DDBJ databases">
        <title>Characterization and genome sequencing of Ruminiclostridium sp. nov. MA18.</title>
        <authorList>
            <person name="Rettenmaier R."/>
            <person name="Kowollik M.-L."/>
            <person name="Liebl W."/>
            <person name="Zverlov V."/>
        </authorList>
    </citation>
    <scope>NUCLEOTIDE SEQUENCE [LARGE SCALE GENOMIC DNA]</scope>
    <source>
        <strain evidence="5 6">MA18</strain>
    </source>
</reference>
<sequence>MSRKFLSMILAGCLSVSLLAGCGGNEVAKDSTSEGTTAANSSTSTVEEVTIEYWQYFYETKVNLMDELIADFQSKNPNIKVVQKHFPYDSYQQKVAAAVSAGTGPDIINLYYGWVPKYVKAGTLQELPASSFSAEKIESTFAPMVKVNKIDGKYYTVPTAVRTLGLFWNKDIFKENGLDPEKPPQTVEELVEMAKKCTKVVNGKLEIEGLTFQPSGQLHSWFRPVLLKQFGQEPISEDKKTVQWNASENGYKAFEFLVNLAKVEKVGEKDFYTDDSTAFISGKAALHIDGSYRLGSLKSQAKDLNYGVTVLPSFNGVETSFGSFWTNGITTNATGAKLDAAVKFLEHLTSVETMKTWTEKIGEIGAKNEIADDPELLQDDKLAPFIKQLPVADSYFYVDEDADRKALMDAIDEVLLNNVDPRKALDDAVKEVQALFDEYWNK</sequence>
<feature type="chain" id="PRO_5039305740" evidence="4">
    <location>
        <begin position="21"/>
        <end position="442"/>
    </location>
</feature>
<evidence type="ECO:0000313" key="5">
    <source>
        <dbReference type="EMBL" id="QNU68663.1"/>
    </source>
</evidence>
<dbReference type="Gene3D" id="3.40.190.10">
    <property type="entry name" value="Periplasmic binding protein-like II"/>
    <property type="match status" value="1"/>
</dbReference>
<dbReference type="GO" id="GO:0042956">
    <property type="term" value="P:maltodextrin transmembrane transport"/>
    <property type="evidence" value="ECO:0007669"/>
    <property type="project" value="TreeGrafter"/>
</dbReference>
<dbReference type="PANTHER" id="PTHR30061">
    <property type="entry name" value="MALTOSE-BINDING PERIPLASMIC PROTEIN"/>
    <property type="match status" value="1"/>
</dbReference>
<dbReference type="GO" id="GO:1901982">
    <property type="term" value="F:maltose binding"/>
    <property type="evidence" value="ECO:0007669"/>
    <property type="project" value="TreeGrafter"/>
</dbReference>
<dbReference type="Proteomes" id="UP000306409">
    <property type="component" value="Chromosome"/>
</dbReference>
<organism evidence="5 6">
    <name type="scientific">Ruminiclostridium herbifermentans</name>
    <dbReference type="NCBI Taxonomy" id="2488810"/>
    <lineage>
        <taxon>Bacteria</taxon>
        <taxon>Bacillati</taxon>
        <taxon>Bacillota</taxon>
        <taxon>Clostridia</taxon>
        <taxon>Eubacteriales</taxon>
        <taxon>Oscillospiraceae</taxon>
        <taxon>Ruminiclostridium</taxon>
    </lineage>
</organism>
<dbReference type="PROSITE" id="PS51257">
    <property type="entry name" value="PROKAR_LIPOPROTEIN"/>
    <property type="match status" value="1"/>
</dbReference>
<evidence type="ECO:0000256" key="2">
    <source>
        <dbReference type="ARBA" id="ARBA00022448"/>
    </source>
</evidence>
<evidence type="ECO:0000256" key="3">
    <source>
        <dbReference type="ARBA" id="ARBA00022729"/>
    </source>
</evidence>
<name>A0A4U7JIR0_9FIRM</name>
<keyword evidence="6" id="KW-1185">Reference proteome</keyword>
<evidence type="ECO:0000256" key="4">
    <source>
        <dbReference type="SAM" id="SignalP"/>
    </source>
</evidence>
<dbReference type="Pfam" id="PF13416">
    <property type="entry name" value="SBP_bac_8"/>
    <property type="match status" value="1"/>
</dbReference>
<dbReference type="GO" id="GO:0015768">
    <property type="term" value="P:maltose transport"/>
    <property type="evidence" value="ECO:0007669"/>
    <property type="project" value="TreeGrafter"/>
</dbReference>
<proteinExistence type="inferred from homology"/>
<dbReference type="PANTHER" id="PTHR30061:SF50">
    <property type="entry name" value="MALTOSE_MALTODEXTRIN-BINDING PERIPLASMIC PROTEIN"/>
    <property type="match status" value="1"/>
</dbReference>
<dbReference type="RefSeq" id="WP_137696107.1">
    <property type="nucleotide sequence ID" value="NZ_CP061336.1"/>
</dbReference>
<gene>
    <name evidence="5" type="ORF">EHE19_009830</name>
</gene>
<dbReference type="GO" id="GO:0055052">
    <property type="term" value="C:ATP-binding cassette (ABC) transporter complex, substrate-binding subunit-containing"/>
    <property type="evidence" value="ECO:0007669"/>
    <property type="project" value="TreeGrafter"/>
</dbReference>